<evidence type="ECO:0000313" key="2">
    <source>
        <dbReference type="Proteomes" id="UP000554482"/>
    </source>
</evidence>
<reference evidence="1 2" key="1">
    <citation type="submission" date="2020-06" db="EMBL/GenBank/DDBJ databases">
        <title>Transcriptomic and genomic resources for Thalictrum thalictroides and T. hernandezii: Facilitating candidate gene discovery in an emerging model plant lineage.</title>
        <authorList>
            <person name="Arias T."/>
            <person name="Riano-Pachon D.M."/>
            <person name="Di Stilio V.S."/>
        </authorList>
    </citation>
    <scope>NUCLEOTIDE SEQUENCE [LARGE SCALE GENOMIC DNA]</scope>
    <source>
        <strain evidence="2">cv. WT478/WT964</strain>
        <tissue evidence="1">Leaves</tissue>
    </source>
</reference>
<accession>A0A7J6WK90</accession>
<dbReference type="AlphaFoldDB" id="A0A7J6WK90"/>
<protein>
    <submittedName>
        <fullName evidence="1">Uncharacterized protein</fullName>
    </submittedName>
</protein>
<gene>
    <name evidence="1" type="ORF">FRX31_012598</name>
</gene>
<feature type="non-terminal residue" evidence="1">
    <location>
        <position position="65"/>
    </location>
</feature>
<dbReference type="Proteomes" id="UP000554482">
    <property type="component" value="Unassembled WGS sequence"/>
</dbReference>
<organism evidence="1 2">
    <name type="scientific">Thalictrum thalictroides</name>
    <name type="common">Rue-anemone</name>
    <name type="synonym">Anemone thalictroides</name>
    <dbReference type="NCBI Taxonomy" id="46969"/>
    <lineage>
        <taxon>Eukaryota</taxon>
        <taxon>Viridiplantae</taxon>
        <taxon>Streptophyta</taxon>
        <taxon>Embryophyta</taxon>
        <taxon>Tracheophyta</taxon>
        <taxon>Spermatophyta</taxon>
        <taxon>Magnoliopsida</taxon>
        <taxon>Ranunculales</taxon>
        <taxon>Ranunculaceae</taxon>
        <taxon>Thalictroideae</taxon>
        <taxon>Thalictrum</taxon>
    </lineage>
</organism>
<comment type="caution">
    <text evidence="1">The sequence shown here is derived from an EMBL/GenBank/DDBJ whole genome shotgun (WGS) entry which is preliminary data.</text>
</comment>
<name>A0A7J6WK90_THATH</name>
<evidence type="ECO:0000313" key="1">
    <source>
        <dbReference type="EMBL" id="KAF5197816.1"/>
    </source>
</evidence>
<keyword evidence="2" id="KW-1185">Reference proteome</keyword>
<proteinExistence type="predicted"/>
<sequence>MADGTRLKEVDLMTKANKSKLDDVSSQFNRLTETVDDNKKLMEARFEEILVLLGKGKQKEQENEM</sequence>
<dbReference type="EMBL" id="JABWDY010014182">
    <property type="protein sequence ID" value="KAF5197816.1"/>
    <property type="molecule type" value="Genomic_DNA"/>
</dbReference>